<gene>
    <name evidence="1" type="ORF">UK23_42520</name>
</gene>
<reference evidence="1 2" key="1">
    <citation type="submission" date="2015-02" db="EMBL/GenBank/DDBJ databases">
        <authorList>
            <person name="Ju K.-S."/>
            <person name="Doroghazi J.R."/>
            <person name="Metcalf W."/>
        </authorList>
    </citation>
    <scope>NUCLEOTIDE SEQUENCE [LARGE SCALE GENOMIC DNA]</scope>
    <source>
        <strain evidence="1 2">NRRL B-16140</strain>
    </source>
</reference>
<evidence type="ECO:0000313" key="1">
    <source>
        <dbReference type="EMBL" id="KJK35947.1"/>
    </source>
</evidence>
<dbReference type="AlphaFoldDB" id="A0A0F0GJ50"/>
<name>A0A0F0GJ50_LENAE</name>
<proteinExistence type="predicted"/>
<accession>A0A0F0GJ50</accession>
<organism evidence="1 2">
    <name type="scientific">Lentzea aerocolonigenes</name>
    <name type="common">Lechevalieria aerocolonigenes</name>
    <name type="synonym">Saccharothrix aerocolonigenes</name>
    <dbReference type="NCBI Taxonomy" id="68170"/>
    <lineage>
        <taxon>Bacteria</taxon>
        <taxon>Bacillati</taxon>
        <taxon>Actinomycetota</taxon>
        <taxon>Actinomycetes</taxon>
        <taxon>Pseudonocardiales</taxon>
        <taxon>Pseudonocardiaceae</taxon>
        <taxon>Lentzea</taxon>
    </lineage>
</organism>
<dbReference type="Proteomes" id="UP000033393">
    <property type="component" value="Unassembled WGS sequence"/>
</dbReference>
<sequence>MSAVRTLSFMYCLDEVWKHMTTWAAGPGSFDVKKLNINNLAPAAAWYALQPVTGQLLDDAARLYLDLHRMR</sequence>
<dbReference type="EMBL" id="JYJG01000436">
    <property type="protein sequence ID" value="KJK35947.1"/>
    <property type="molecule type" value="Genomic_DNA"/>
</dbReference>
<keyword evidence="2" id="KW-1185">Reference proteome</keyword>
<comment type="caution">
    <text evidence="1">The sequence shown here is derived from an EMBL/GenBank/DDBJ whole genome shotgun (WGS) entry which is preliminary data.</text>
</comment>
<dbReference type="PATRIC" id="fig|68170.10.peg.1609"/>
<protein>
    <submittedName>
        <fullName evidence="1">Uncharacterized protein</fullName>
    </submittedName>
</protein>
<evidence type="ECO:0000313" key="2">
    <source>
        <dbReference type="Proteomes" id="UP000033393"/>
    </source>
</evidence>